<keyword evidence="12 13" id="KW-0324">Glycolysis</keyword>
<feature type="binding site" evidence="13">
    <location>
        <position position="41"/>
    </location>
    <ligand>
        <name>substrate</name>
    </ligand>
</feature>
<evidence type="ECO:0000256" key="16">
    <source>
        <dbReference type="RuleBase" id="RU000532"/>
    </source>
</evidence>
<accession>A0A0B2A5P1</accession>
<dbReference type="InterPro" id="IPR015824">
    <property type="entry name" value="Phosphoglycerate_kinase_N"/>
</dbReference>
<dbReference type="UniPathway" id="UPA00109">
    <property type="reaction ID" value="UER00185"/>
</dbReference>
<feature type="binding site" evidence="13">
    <location>
        <position position="306"/>
    </location>
    <ligand>
        <name>ATP</name>
        <dbReference type="ChEBI" id="CHEBI:30616"/>
    </ligand>
</feature>
<evidence type="ECO:0000256" key="8">
    <source>
        <dbReference type="ARBA" id="ARBA00022679"/>
    </source>
</evidence>
<evidence type="ECO:0000256" key="1">
    <source>
        <dbReference type="ARBA" id="ARBA00000642"/>
    </source>
</evidence>
<evidence type="ECO:0000256" key="4">
    <source>
        <dbReference type="ARBA" id="ARBA00011245"/>
    </source>
</evidence>
<dbReference type="Proteomes" id="UP000031030">
    <property type="component" value="Unassembled WGS sequence"/>
</dbReference>
<dbReference type="SUPFAM" id="SSF53748">
    <property type="entry name" value="Phosphoglycerate kinase"/>
    <property type="match status" value="1"/>
</dbReference>
<dbReference type="GO" id="GO:0005829">
    <property type="term" value="C:cytosol"/>
    <property type="evidence" value="ECO:0007669"/>
    <property type="project" value="TreeGrafter"/>
</dbReference>
<dbReference type="GO" id="GO:0006096">
    <property type="term" value="P:glycolytic process"/>
    <property type="evidence" value="ECO:0007669"/>
    <property type="project" value="UniProtKB-UniRule"/>
</dbReference>
<organism evidence="17 18">
    <name type="scientific">Microbacterium mangrovi</name>
    <dbReference type="NCBI Taxonomy" id="1348253"/>
    <lineage>
        <taxon>Bacteria</taxon>
        <taxon>Bacillati</taxon>
        <taxon>Actinomycetota</taxon>
        <taxon>Actinomycetes</taxon>
        <taxon>Micrococcales</taxon>
        <taxon>Microbacteriaceae</taxon>
        <taxon>Microbacterium</taxon>
    </lineage>
</organism>
<dbReference type="InterPro" id="IPR015911">
    <property type="entry name" value="Phosphoglycerate_kinase_CS"/>
</dbReference>
<dbReference type="Gene3D" id="3.40.50.1260">
    <property type="entry name" value="Phosphoglycerate kinase, N-terminal domain"/>
    <property type="match status" value="2"/>
</dbReference>
<feature type="binding site" evidence="14">
    <location>
        <position position="41"/>
    </location>
    <ligand>
        <name>(2R)-3-phosphoglycerate</name>
        <dbReference type="ChEBI" id="CHEBI:58272"/>
    </ligand>
</feature>
<dbReference type="CDD" id="cd00318">
    <property type="entry name" value="Phosphoglycerate_kinase"/>
    <property type="match status" value="1"/>
</dbReference>
<feature type="binding site" evidence="14">
    <location>
        <position position="123"/>
    </location>
    <ligand>
        <name>(2R)-3-phosphoglycerate</name>
        <dbReference type="ChEBI" id="CHEBI:58272"/>
    </ligand>
</feature>
<keyword evidence="7 13" id="KW-0963">Cytoplasm</keyword>
<keyword evidence="10 13" id="KW-0418">Kinase</keyword>
<feature type="binding site" evidence="13 14">
    <location>
        <begin position="26"/>
        <end position="28"/>
    </location>
    <ligand>
        <name>substrate</name>
    </ligand>
</feature>
<dbReference type="AlphaFoldDB" id="A0A0B2A5P1"/>
<feature type="binding site" evidence="13 15">
    <location>
        <position position="337"/>
    </location>
    <ligand>
        <name>ATP</name>
        <dbReference type="ChEBI" id="CHEBI:30616"/>
    </ligand>
</feature>
<keyword evidence="9 13" id="KW-0547">Nucleotide-binding</keyword>
<dbReference type="PANTHER" id="PTHR11406:SF23">
    <property type="entry name" value="PHOSPHOGLYCERATE KINASE 1, CHLOROPLASTIC-RELATED"/>
    <property type="match status" value="1"/>
</dbReference>
<feature type="binding site" evidence="14">
    <location>
        <position position="160"/>
    </location>
    <ligand>
        <name>(2R)-3-phosphoglycerate</name>
        <dbReference type="ChEBI" id="CHEBI:58272"/>
    </ligand>
</feature>
<feature type="binding site" evidence="13 15">
    <location>
        <position position="210"/>
    </location>
    <ligand>
        <name>ATP</name>
        <dbReference type="ChEBI" id="CHEBI:30616"/>
    </ligand>
</feature>
<sequence length="408" mass="42151">MALRTLDTLVQSAGPLAGKRVVVRCDLNVPLQDGVITDDGRVRASLPTLQALTGQGARVVVVSHLGRPAGAPDPKYSLAPVAQRLSELLGQPVAFASDTVGESAQKTVAALEDGQVAVLENLRFNAGETAKDDAERGAFAEQLAALGDALVSDGFGVVHRKQASVYDLAQLLPSAAGLLIAAELDVLDRLTENPERPYTVVLGGSKVSDKLGVISHLLPRVDRLCIGGGMMFTFLAALGHPVGKSLLEQDQLDTVRGYIAEAKERGVELLLPVDAVVAASFSADADHVVADAEKLEDTPFGADGLGLDIGPRTAEAFAAAVRSSTTVFWNGPMGVFEMAAFAAGTKAVAQALTEVPGLSVVGGGDSAAAVRQLGFADDDFGHISTGGGASLEFLEGKTLPGLEVLGWQ</sequence>
<keyword evidence="8 13" id="KW-0808">Transferase</keyword>
<dbReference type="HAMAP" id="MF_00145">
    <property type="entry name" value="Phosphoglyc_kinase"/>
    <property type="match status" value="1"/>
</dbReference>
<dbReference type="Pfam" id="PF00162">
    <property type="entry name" value="PGK"/>
    <property type="match status" value="1"/>
</dbReference>
<dbReference type="InterPro" id="IPR036043">
    <property type="entry name" value="Phosphoglycerate_kinase_sf"/>
</dbReference>
<feature type="binding site" evidence="13 15">
    <location>
        <begin position="363"/>
        <end position="366"/>
    </location>
    <ligand>
        <name>ATP</name>
        <dbReference type="ChEBI" id="CHEBI:30616"/>
    </ligand>
</feature>
<evidence type="ECO:0000256" key="15">
    <source>
        <dbReference type="PIRSR" id="PIRSR000724-2"/>
    </source>
</evidence>
<comment type="catalytic activity">
    <reaction evidence="1 13 16">
        <text>(2R)-3-phosphoglycerate + ATP = (2R)-3-phospho-glyceroyl phosphate + ADP</text>
        <dbReference type="Rhea" id="RHEA:14801"/>
        <dbReference type="ChEBI" id="CHEBI:30616"/>
        <dbReference type="ChEBI" id="CHEBI:57604"/>
        <dbReference type="ChEBI" id="CHEBI:58272"/>
        <dbReference type="ChEBI" id="CHEBI:456216"/>
        <dbReference type="EC" id="2.7.2.3"/>
    </reaction>
</comment>
<dbReference type="InterPro" id="IPR001576">
    <property type="entry name" value="Phosphoglycerate_kinase"/>
</dbReference>
<dbReference type="RefSeq" id="WP_039400444.1">
    <property type="nucleotide sequence ID" value="NZ_JTDK01000012.1"/>
</dbReference>
<evidence type="ECO:0000313" key="17">
    <source>
        <dbReference type="EMBL" id="KHK96878.1"/>
    </source>
</evidence>
<evidence type="ECO:0000256" key="7">
    <source>
        <dbReference type="ARBA" id="ARBA00022490"/>
    </source>
</evidence>
<evidence type="ECO:0000256" key="3">
    <source>
        <dbReference type="ARBA" id="ARBA00008982"/>
    </source>
</evidence>
<protein>
    <recommendedName>
        <fullName evidence="6 13">Phosphoglycerate kinase</fullName>
        <ecNumber evidence="5 13">2.7.2.3</ecNumber>
    </recommendedName>
</protein>
<dbReference type="OrthoDB" id="9808460at2"/>
<feature type="binding site" evidence="13">
    <location>
        <position position="123"/>
    </location>
    <ligand>
        <name>substrate</name>
    </ligand>
</feature>
<comment type="caution">
    <text evidence="17">The sequence shown here is derived from an EMBL/GenBank/DDBJ whole genome shotgun (WGS) entry which is preliminary data.</text>
</comment>
<dbReference type="EC" id="2.7.2.3" evidence="5 13"/>
<dbReference type="FunFam" id="3.40.50.1260:FF:000006">
    <property type="entry name" value="Phosphoglycerate kinase"/>
    <property type="match status" value="1"/>
</dbReference>
<dbReference type="GO" id="GO:0043531">
    <property type="term" value="F:ADP binding"/>
    <property type="evidence" value="ECO:0007669"/>
    <property type="project" value="TreeGrafter"/>
</dbReference>
<dbReference type="PROSITE" id="PS00111">
    <property type="entry name" value="PGLYCERATE_KINASE"/>
    <property type="match status" value="1"/>
</dbReference>
<feature type="binding site" evidence="13 14">
    <location>
        <begin position="64"/>
        <end position="67"/>
    </location>
    <ligand>
        <name>substrate</name>
    </ligand>
</feature>
<reference evidence="17 18" key="1">
    <citation type="submission" date="2014-11" db="EMBL/GenBank/DDBJ databases">
        <title>Genome sequence of Microbacterium mangrovi MUSC 115(T).</title>
        <authorList>
            <person name="Lee L.-H."/>
        </authorList>
    </citation>
    <scope>NUCLEOTIDE SEQUENCE [LARGE SCALE GENOMIC DNA]</scope>
    <source>
        <strain evidence="17 18">MUSC 115</strain>
    </source>
</reference>
<dbReference type="GO" id="GO:0005524">
    <property type="term" value="F:ATP binding"/>
    <property type="evidence" value="ECO:0007669"/>
    <property type="project" value="UniProtKB-KW"/>
</dbReference>
<evidence type="ECO:0000256" key="10">
    <source>
        <dbReference type="ARBA" id="ARBA00022777"/>
    </source>
</evidence>
<keyword evidence="18" id="KW-1185">Reference proteome</keyword>
<gene>
    <name evidence="13 17" type="primary">pgk</name>
    <name evidence="17" type="ORF">LK09_13590</name>
</gene>
<evidence type="ECO:0000313" key="18">
    <source>
        <dbReference type="Proteomes" id="UP000031030"/>
    </source>
</evidence>
<evidence type="ECO:0000256" key="2">
    <source>
        <dbReference type="ARBA" id="ARBA00004838"/>
    </source>
</evidence>
<keyword evidence="11 13" id="KW-0067">ATP-binding</keyword>
<dbReference type="PRINTS" id="PR00477">
    <property type="entry name" value="PHGLYCKINASE"/>
</dbReference>
<dbReference type="PIRSF" id="PIRSF000724">
    <property type="entry name" value="Pgk"/>
    <property type="match status" value="1"/>
</dbReference>
<comment type="similarity">
    <text evidence="3 13 16">Belongs to the phosphoglycerate kinase family.</text>
</comment>
<comment type="pathway">
    <text evidence="2 13">Carbohydrate degradation; glycolysis; pyruvate from D-glyceraldehyde 3-phosphate: step 2/5.</text>
</comment>
<evidence type="ECO:0000256" key="5">
    <source>
        <dbReference type="ARBA" id="ARBA00013061"/>
    </source>
</evidence>
<evidence type="ECO:0000256" key="13">
    <source>
        <dbReference type="HAMAP-Rule" id="MF_00145"/>
    </source>
</evidence>
<dbReference type="EMBL" id="JTDK01000012">
    <property type="protein sequence ID" value="KHK96878.1"/>
    <property type="molecule type" value="Genomic_DNA"/>
</dbReference>
<dbReference type="GO" id="GO:0004618">
    <property type="term" value="F:phosphoglycerate kinase activity"/>
    <property type="evidence" value="ECO:0007669"/>
    <property type="project" value="UniProtKB-UniRule"/>
</dbReference>
<comment type="subcellular location">
    <subcellularLocation>
        <location evidence="13">Cytoplasm</location>
    </subcellularLocation>
</comment>
<evidence type="ECO:0000256" key="6">
    <source>
        <dbReference type="ARBA" id="ARBA00016471"/>
    </source>
</evidence>
<comment type="subunit">
    <text evidence="4 13">Monomer.</text>
</comment>
<evidence type="ECO:0000256" key="14">
    <source>
        <dbReference type="PIRSR" id="PIRSR000724-1"/>
    </source>
</evidence>
<dbReference type="PANTHER" id="PTHR11406">
    <property type="entry name" value="PHOSPHOGLYCERATE KINASE"/>
    <property type="match status" value="1"/>
</dbReference>
<proteinExistence type="inferred from homology"/>
<dbReference type="STRING" id="1348253.LK09_13590"/>
<evidence type="ECO:0000256" key="9">
    <source>
        <dbReference type="ARBA" id="ARBA00022741"/>
    </source>
</evidence>
<feature type="binding site" evidence="13">
    <location>
        <position position="160"/>
    </location>
    <ligand>
        <name>substrate</name>
    </ligand>
</feature>
<dbReference type="FunFam" id="3.40.50.1260:FF:000031">
    <property type="entry name" value="Phosphoglycerate kinase 1"/>
    <property type="match status" value="1"/>
</dbReference>
<evidence type="ECO:0000256" key="11">
    <source>
        <dbReference type="ARBA" id="ARBA00022840"/>
    </source>
</evidence>
<evidence type="ECO:0000256" key="12">
    <source>
        <dbReference type="ARBA" id="ARBA00023152"/>
    </source>
</evidence>
<name>A0A0B2A5P1_9MICO</name>
<dbReference type="GO" id="GO:0006094">
    <property type="term" value="P:gluconeogenesis"/>
    <property type="evidence" value="ECO:0007669"/>
    <property type="project" value="TreeGrafter"/>
</dbReference>